<reference evidence="18" key="2">
    <citation type="journal article" date="2021" name="PeerJ">
        <title>Extensive microbial diversity within the chicken gut microbiome revealed by metagenomics and culture.</title>
        <authorList>
            <person name="Gilroy R."/>
            <person name="Ravi A."/>
            <person name="Getino M."/>
            <person name="Pursley I."/>
            <person name="Horton D.L."/>
            <person name="Alikhan N.F."/>
            <person name="Baker D."/>
            <person name="Gharbi K."/>
            <person name="Hall N."/>
            <person name="Watson M."/>
            <person name="Adriaenssens E.M."/>
            <person name="Foster-Nyarko E."/>
            <person name="Jarju S."/>
            <person name="Secka A."/>
            <person name="Antonio M."/>
            <person name="Oren A."/>
            <person name="Chaudhuri R.R."/>
            <person name="La Ragione R."/>
            <person name="Hildebrand F."/>
            <person name="Pallen M.J."/>
        </authorList>
    </citation>
    <scope>NUCLEOTIDE SEQUENCE</scope>
    <source>
        <strain evidence="18">CHK195-15760</strain>
    </source>
</reference>
<dbReference type="Pfam" id="PF01434">
    <property type="entry name" value="Peptidase_M41"/>
    <property type="match status" value="1"/>
</dbReference>
<dbReference type="GO" id="GO:0005886">
    <property type="term" value="C:plasma membrane"/>
    <property type="evidence" value="ECO:0007669"/>
    <property type="project" value="UniProtKB-SubCell"/>
</dbReference>
<evidence type="ECO:0000256" key="7">
    <source>
        <dbReference type="ARBA" id="ARBA00022741"/>
    </source>
</evidence>
<dbReference type="PANTHER" id="PTHR23076">
    <property type="entry name" value="METALLOPROTEASE M41 FTSH"/>
    <property type="match status" value="1"/>
</dbReference>
<gene>
    <name evidence="15 18" type="primary">ftsH</name>
    <name evidence="18" type="ORF">IAB70_05530</name>
</gene>
<dbReference type="EMBL" id="DVNH01000042">
    <property type="protein sequence ID" value="HIU52058.1"/>
    <property type="molecule type" value="Genomic_DNA"/>
</dbReference>
<keyword evidence="9 15" id="KW-0862">Zinc</keyword>
<dbReference type="InterPro" id="IPR027417">
    <property type="entry name" value="P-loop_NTPase"/>
</dbReference>
<dbReference type="GO" id="GO:0004222">
    <property type="term" value="F:metalloendopeptidase activity"/>
    <property type="evidence" value="ECO:0007669"/>
    <property type="project" value="InterPro"/>
</dbReference>
<keyword evidence="12 15" id="KW-0482">Metalloprotease</keyword>
<comment type="cofactor">
    <cofactor evidence="15">
        <name>Zn(2+)</name>
        <dbReference type="ChEBI" id="CHEBI:29105"/>
    </cofactor>
    <text evidence="15">Binds 1 zinc ion per subunit.</text>
</comment>
<dbReference type="InterPro" id="IPR005936">
    <property type="entry name" value="FtsH"/>
</dbReference>
<dbReference type="Gene3D" id="1.20.58.760">
    <property type="entry name" value="Peptidase M41"/>
    <property type="match status" value="1"/>
</dbReference>
<dbReference type="InterPro" id="IPR011546">
    <property type="entry name" value="Pept_M41_FtsH_extracell"/>
</dbReference>
<comment type="subcellular location">
    <subcellularLocation>
        <location evidence="15">Cell membrane</location>
        <topology evidence="15">Multi-pass membrane protein</topology>
        <orientation evidence="15">Cytoplasmic side</orientation>
    </subcellularLocation>
    <subcellularLocation>
        <location evidence="1">Membrane</location>
    </subcellularLocation>
</comment>
<dbReference type="FunFam" id="1.10.8.60:FF:000001">
    <property type="entry name" value="ATP-dependent zinc metalloprotease FtsH"/>
    <property type="match status" value="1"/>
</dbReference>
<protein>
    <recommendedName>
        <fullName evidence="15">ATP-dependent zinc metalloprotease FtsH</fullName>
        <ecNumber evidence="15">3.4.24.-</ecNumber>
    </recommendedName>
</protein>
<dbReference type="GO" id="GO:0008270">
    <property type="term" value="F:zinc ion binding"/>
    <property type="evidence" value="ECO:0007669"/>
    <property type="project" value="UniProtKB-UniRule"/>
</dbReference>
<dbReference type="GO" id="GO:0030163">
    <property type="term" value="P:protein catabolic process"/>
    <property type="evidence" value="ECO:0007669"/>
    <property type="project" value="UniProtKB-UniRule"/>
</dbReference>
<dbReference type="Proteomes" id="UP000824093">
    <property type="component" value="Unassembled WGS sequence"/>
</dbReference>
<evidence type="ECO:0000256" key="4">
    <source>
        <dbReference type="ARBA" id="ARBA00022670"/>
    </source>
</evidence>
<evidence type="ECO:0000256" key="16">
    <source>
        <dbReference type="RuleBase" id="RU003651"/>
    </source>
</evidence>
<feature type="transmembrane region" description="Helical" evidence="15">
    <location>
        <begin position="108"/>
        <end position="125"/>
    </location>
</feature>
<feature type="binding site" evidence="15">
    <location>
        <position position="410"/>
    </location>
    <ligand>
        <name>Zn(2+)</name>
        <dbReference type="ChEBI" id="CHEBI:29105"/>
        <note>catalytic</note>
    </ligand>
</feature>
<evidence type="ECO:0000256" key="9">
    <source>
        <dbReference type="ARBA" id="ARBA00022833"/>
    </source>
</evidence>
<evidence type="ECO:0000256" key="6">
    <source>
        <dbReference type="ARBA" id="ARBA00022723"/>
    </source>
</evidence>
<keyword evidence="11 15" id="KW-1133">Transmembrane helix</keyword>
<dbReference type="HAMAP" id="MF_01458">
    <property type="entry name" value="FtsH"/>
    <property type="match status" value="1"/>
</dbReference>
<reference evidence="18" key="1">
    <citation type="submission" date="2020-10" db="EMBL/GenBank/DDBJ databases">
        <authorList>
            <person name="Gilroy R."/>
        </authorList>
    </citation>
    <scope>NUCLEOTIDE SEQUENCE</scope>
    <source>
        <strain evidence="18">CHK195-15760</strain>
    </source>
</reference>
<comment type="caution">
    <text evidence="18">The sequence shown here is derived from an EMBL/GenBank/DDBJ whole genome shotgun (WGS) entry which is preliminary data.</text>
</comment>
<dbReference type="InterPro" id="IPR000642">
    <property type="entry name" value="Peptidase_M41"/>
</dbReference>
<evidence type="ECO:0000313" key="19">
    <source>
        <dbReference type="Proteomes" id="UP000824093"/>
    </source>
</evidence>
<evidence type="ECO:0000313" key="18">
    <source>
        <dbReference type="EMBL" id="HIU52058.1"/>
    </source>
</evidence>
<evidence type="ECO:0000256" key="2">
    <source>
        <dbReference type="ARBA" id="ARBA00010044"/>
    </source>
</evidence>
<dbReference type="SUPFAM" id="SSF52540">
    <property type="entry name" value="P-loop containing nucleoside triphosphate hydrolases"/>
    <property type="match status" value="1"/>
</dbReference>
<dbReference type="Pfam" id="PF06480">
    <property type="entry name" value="FtsH_ext"/>
    <property type="match status" value="1"/>
</dbReference>
<evidence type="ECO:0000256" key="1">
    <source>
        <dbReference type="ARBA" id="ARBA00004370"/>
    </source>
</evidence>
<comment type="function">
    <text evidence="15">Acts as a processive, ATP-dependent zinc metallopeptidase for both cytoplasmic and membrane proteins. Plays a role in the quality control of integral membrane proteins.</text>
</comment>
<keyword evidence="6 15" id="KW-0479">Metal-binding</keyword>
<comment type="similarity">
    <text evidence="14 15">In the central section; belongs to the AAA ATPase family.</text>
</comment>
<evidence type="ECO:0000256" key="15">
    <source>
        <dbReference type="HAMAP-Rule" id="MF_01458"/>
    </source>
</evidence>
<proteinExistence type="inferred from homology"/>
<feature type="binding site" evidence="15">
    <location>
        <position position="414"/>
    </location>
    <ligand>
        <name>Zn(2+)</name>
        <dbReference type="ChEBI" id="CHEBI:29105"/>
        <note>catalytic</note>
    </ligand>
</feature>
<feature type="active site" evidence="15">
    <location>
        <position position="411"/>
    </location>
</feature>
<dbReference type="SUPFAM" id="SSF140990">
    <property type="entry name" value="FtsH protease domain-like"/>
    <property type="match status" value="1"/>
</dbReference>
<evidence type="ECO:0000256" key="11">
    <source>
        <dbReference type="ARBA" id="ARBA00022989"/>
    </source>
</evidence>
<feature type="binding site" evidence="15">
    <location>
        <begin position="189"/>
        <end position="196"/>
    </location>
    <ligand>
        <name>ATP</name>
        <dbReference type="ChEBI" id="CHEBI:30616"/>
    </ligand>
</feature>
<comment type="subunit">
    <text evidence="15">Homohexamer.</text>
</comment>
<dbReference type="FunFam" id="1.20.58.760:FF:000001">
    <property type="entry name" value="ATP-dependent zinc metalloprotease FtsH"/>
    <property type="match status" value="1"/>
</dbReference>
<dbReference type="InterPro" id="IPR003593">
    <property type="entry name" value="AAA+_ATPase"/>
</dbReference>
<accession>A0A9D1SA50</accession>
<dbReference type="InterPro" id="IPR003960">
    <property type="entry name" value="ATPase_AAA_CS"/>
</dbReference>
<keyword evidence="5 15" id="KW-0812">Transmembrane</keyword>
<keyword evidence="7 15" id="KW-0547">Nucleotide-binding</keyword>
<evidence type="ECO:0000256" key="8">
    <source>
        <dbReference type="ARBA" id="ARBA00022801"/>
    </source>
</evidence>
<dbReference type="Gene3D" id="1.10.8.60">
    <property type="match status" value="1"/>
</dbReference>
<dbReference type="SMART" id="SM00382">
    <property type="entry name" value="AAA"/>
    <property type="match status" value="1"/>
</dbReference>
<dbReference type="GO" id="GO:0016887">
    <property type="term" value="F:ATP hydrolysis activity"/>
    <property type="evidence" value="ECO:0007669"/>
    <property type="project" value="UniProtKB-UniRule"/>
</dbReference>
<keyword evidence="8 15" id="KW-0378">Hydrolase</keyword>
<dbReference type="Pfam" id="PF00004">
    <property type="entry name" value="AAA"/>
    <property type="match status" value="1"/>
</dbReference>
<dbReference type="NCBIfam" id="TIGR01241">
    <property type="entry name" value="FtsH_fam"/>
    <property type="match status" value="1"/>
</dbReference>
<dbReference type="Gene3D" id="3.40.50.300">
    <property type="entry name" value="P-loop containing nucleotide triphosphate hydrolases"/>
    <property type="match status" value="1"/>
</dbReference>
<dbReference type="PROSITE" id="PS00674">
    <property type="entry name" value="AAA"/>
    <property type="match status" value="1"/>
</dbReference>
<dbReference type="InterPro" id="IPR041569">
    <property type="entry name" value="AAA_lid_3"/>
</dbReference>
<evidence type="ECO:0000256" key="10">
    <source>
        <dbReference type="ARBA" id="ARBA00022840"/>
    </source>
</evidence>
<dbReference type="GO" id="GO:0006508">
    <property type="term" value="P:proteolysis"/>
    <property type="evidence" value="ECO:0007669"/>
    <property type="project" value="UniProtKB-KW"/>
</dbReference>
<organism evidence="18 19">
    <name type="scientific">Candidatus Merdicola faecigallinarum</name>
    <dbReference type="NCBI Taxonomy" id="2840862"/>
    <lineage>
        <taxon>Bacteria</taxon>
        <taxon>Bacillati</taxon>
        <taxon>Bacillota</taxon>
        <taxon>Clostridia</taxon>
        <taxon>Candidatus Merdicola</taxon>
    </lineage>
</organism>
<comment type="similarity">
    <text evidence="16">Belongs to the AAA ATPase family.</text>
</comment>
<sequence>MGAIILLIALIAVTFYAIQTGKQKEEEMSLPYTELIKNISDDTVEKIEMKSGSNVVDVKLRDIEEEKQTRVPNLQAFTEYVQRKVEEGSQIEVEQKSEGAMTFIKDNLFQVITIVLMISIFVLIFKMQGLGDKGKVYDSEENETNTKFDDIAGLDEEKKELVEIVDFLKNPDEFYRMGAKVPKGILLCGKPGTGKTLIAKAVAGEAKVPFIQMSGSEFIEMFAGLGASRVRKLFEKARKISPCIVFIDEIDAIGARRTNASGAESENNQTLNQLLVEMDGFDSTETIIVLAATNRPEMLDKALLRPGRFDRQIMIGTPDKKGREEILKIHAKEKQFAEDVSFKDIAEDTAGFTGAELANILNEAAIIATVKKKESIHRDDIEEAIKKVTVGLEKHSRLISEKDKKLTAYHEAGHAVVSRYLETQNDVKEISIVPRGVAGGYTMYRSNEDKYYVAKTELEEKLIALLGGRAAEKIALNDISTGASNDLEVATGIARDMITMYGMSDTIGPISMQSAANPDQIIVYGEKMEDAIGAEIKILIDTAYQRAQRILIEHRDKLDRVAQILLEKEKITEKEFYEIFE</sequence>
<keyword evidence="3 15" id="KW-1003">Cell membrane</keyword>
<feature type="domain" description="AAA+ ATPase" evidence="17">
    <location>
        <begin position="181"/>
        <end position="319"/>
    </location>
</feature>
<evidence type="ECO:0000259" key="17">
    <source>
        <dbReference type="SMART" id="SM00382"/>
    </source>
</evidence>
<dbReference type="InterPro" id="IPR037219">
    <property type="entry name" value="Peptidase_M41-like"/>
</dbReference>
<evidence type="ECO:0000256" key="14">
    <source>
        <dbReference type="ARBA" id="ARBA00061570"/>
    </source>
</evidence>
<dbReference type="GO" id="GO:0004176">
    <property type="term" value="F:ATP-dependent peptidase activity"/>
    <property type="evidence" value="ECO:0007669"/>
    <property type="project" value="InterPro"/>
</dbReference>
<name>A0A9D1SA50_9FIRM</name>
<comment type="similarity">
    <text evidence="2 15">In the C-terminal section; belongs to the peptidase M41 family.</text>
</comment>
<comment type="caution">
    <text evidence="15">Lacks conserved residue(s) required for the propagation of feature annotation.</text>
</comment>
<dbReference type="GO" id="GO:0005524">
    <property type="term" value="F:ATP binding"/>
    <property type="evidence" value="ECO:0007669"/>
    <property type="project" value="UniProtKB-UniRule"/>
</dbReference>
<evidence type="ECO:0000256" key="12">
    <source>
        <dbReference type="ARBA" id="ARBA00023049"/>
    </source>
</evidence>
<keyword evidence="4 15" id="KW-0645">Protease</keyword>
<dbReference type="CDD" id="cd19501">
    <property type="entry name" value="RecA-like_FtsH"/>
    <property type="match status" value="1"/>
</dbReference>
<evidence type="ECO:0000256" key="5">
    <source>
        <dbReference type="ARBA" id="ARBA00022692"/>
    </source>
</evidence>
<evidence type="ECO:0000256" key="3">
    <source>
        <dbReference type="ARBA" id="ARBA00022475"/>
    </source>
</evidence>
<evidence type="ECO:0000256" key="13">
    <source>
        <dbReference type="ARBA" id="ARBA00023136"/>
    </source>
</evidence>
<dbReference type="PANTHER" id="PTHR23076:SF113">
    <property type="entry name" value="ATP-DEPENDENT ZINC METALLOPROTEASE FTSH 1, CHLOROPLASTIC-RELATED"/>
    <property type="match status" value="1"/>
</dbReference>
<dbReference type="Pfam" id="PF17862">
    <property type="entry name" value="AAA_lid_3"/>
    <property type="match status" value="1"/>
</dbReference>
<feature type="binding site" evidence="15">
    <location>
        <position position="486"/>
    </location>
    <ligand>
        <name>Zn(2+)</name>
        <dbReference type="ChEBI" id="CHEBI:29105"/>
        <note>catalytic</note>
    </ligand>
</feature>
<dbReference type="FunFam" id="3.40.50.300:FF:000001">
    <property type="entry name" value="ATP-dependent zinc metalloprotease FtsH"/>
    <property type="match status" value="1"/>
</dbReference>
<keyword evidence="10 15" id="KW-0067">ATP-binding</keyword>
<keyword evidence="13 15" id="KW-0472">Membrane</keyword>
<dbReference type="AlphaFoldDB" id="A0A9D1SA50"/>
<dbReference type="InterPro" id="IPR003959">
    <property type="entry name" value="ATPase_AAA_core"/>
</dbReference>
<dbReference type="EC" id="3.4.24.-" evidence="15"/>